<dbReference type="InterPro" id="IPR030378">
    <property type="entry name" value="G_CP_dom"/>
</dbReference>
<dbReference type="GO" id="GO:0046872">
    <property type="term" value="F:metal ion binding"/>
    <property type="evidence" value="ECO:0007669"/>
    <property type="project" value="UniProtKB-KW"/>
</dbReference>
<keyword evidence="9 10" id="KW-0342">GTP-binding</keyword>
<comment type="subcellular location">
    <subcellularLocation>
        <location evidence="10">Cytoplasm</location>
    </subcellularLocation>
</comment>
<dbReference type="GO" id="GO:0019843">
    <property type="term" value="F:rRNA binding"/>
    <property type="evidence" value="ECO:0007669"/>
    <property type="project" value="UniProtKB-KW"/>
</dbReference>
<dbReference type="SUPFAM" id="SSF52540">
    <property type="entry name" value="P-loop containing nucleoside triphosphate hydrolases"/>
    <property type="match status" value="1"/>
</dbReference>
<evidence type="ECO:0000259" key="11">
    <source>
        <dbReference type="PROSITE" id="PS50936"/>
    </source>
</evidence>
<evidence type="ECO:0000256" key="1">
    <source>
        <dbReference type="ARBA" id="ARBA00022490"/>
    </source>
</evidence>
<comment type="caution">
    <text evidence="13">The sequence shown here is derived from an EMBL/GenBank/DDBJ whole genome shotgun (WGS) entry which is preliminary data.</text>
</comment>
<evidence type="ECO:0000313" key="13">
    <source>
        <dbReference type="EMBL" id="GCD78347.1"/>
    </source>
</evidence>
<dbReference type="InterPro" id="IPR027417">
    <property type="entry name" value="P-loop_NTPase"/>
</dbReference>
<keyword evidence="4 10" id="KW-0699">rRNA-binding</keyword>
<dbReference type="Gene3D" id="1.10.40.50">
    <property type="entry name" value="Probable gtpase engc, domain 3"/>
    <property type="match status" value="1"/>
</dbReference>
<dbReference type="EC" id="3.6.1.-" evidence="10"/>
<feature type="binding site" evidence="10">
    <location>
        <position position="261"/>
    </location>
    <ligand>
        <name>Zn(2+)</name>
        <dbReference type="ChEBI" id="CHEBI:29105"/>
    </ligand>
</feature>
<feature type="binding site" evidence="10">
    <location>
        <begin position="179"/>
        <end position="187"/>
    </location>
    <ligand>
        <name>GTP</name>
        <dbReference type="ChEBI" id="CHEBI:37565"/>
    </ligand>
</feature>
<dbReference type="PROSITE" id="PS51721">
    <property type="entry name" value="G_CP"/>
    <property type="match status" value="1"/>
</dbReference>
<dbReference type="AlphaFoldDB" id="A0A401XMV4"/>
<comment type="similarity">
    <text evidence="10">Belongs to the TRAFAC class YlqF/YawG GTPase family. RsgA subfamily.</text>
</comment>
<dbReference type="InterPro" id="IPR031944">
    <property type="entry name" value="RsgA_N"/>
</dbReference>
<dbReference type="PROSITE" id="PS50936">
    <property type="entry name" value="ENGC_GTPASE"/>
    <property type="match status" value="1"/>
</dbReference>
<evidence type="ECO:0000256" key="4">
    <source>
        <dbReference type="ARBA" id="ARBA00022730"/>
    </source>
</evidence>
<dbReference type="InterPro" id="IPR010914">
    <property type="entry name" value="RsgA_GTPase_dom"/>
</dbReference>
<feature type="binding site" evidence="10">
    <location>
        <begin position="125"/>
        <end position="128"/>
    </location>
    <ligand>
        <name>GTP</name>
        <dbReference type="ChEBI" id="CHEBI:37565"/>
    </ligand>
</feature>
<proteinExistence type="inferred from homology"/>
<dbReference type="InterPro" id="IPR012340">
    <property type="entry name" value="NA-bd_OB-fold"/>
</dbReference>
<dbReference type="InterPro" id="IPR004881">
    <property type="entry name" value="Ribosome_biogen_GTPase_RsgA"/>
</dbReference>
<keyword evidence="1 10" id="KW-0963">Cytoplasm</keyword>
<feature type="domain" description="CP-type G" evidence="12">
    <location>
        <begin position="76"/>
        <end position="237"/>
    </location>
</feature>
<dbReference type="EMBL" id="BHZE01000021">
    <property type="protein sequence ID" value="GCD78347.1"/>
    <property type="molecule type" value="Genomic_DNA"/>
</dbReference>
<evidence type="ECO:0000256" key="9">
    <source>
        <dbReference type="ARBA" id="ARBA00023134"/>
    </source>
</evidence>
<dbReference type="Proteomes" id="UP000286715">
    <property type="component" value="Unassembled WGS sequence"/>
</dbReference>
<evidence type="ECO:0000256" key="8">
    <source>
        <dbReference type="ARBA" id="ARBA00022884"/>
    </source>
</evidence>
<dbReference type="CDD" id="cd04466">
    <property type="entry name" value="S1_YloQ_GTPase"/>
    <property type="match status" value="1"/>
</dbReference>
<dbReference type="Pfam" id="PF16745">
    <property type="entry name" value="RsgA_N"/>
    <property type="match status" value="1"/>
</dbReference>
<dbReference type="SUPFAM" id="SSF50249">
    <property type="entry name" value="Nucleic acid-binding proteins"/>
    <property type="match status" value="1"/>
</dbReference>
<dbReference type="NCBIfam" id="TIGR00157">
    <property type="entry name" value="ribosome small subunit-dependent GTPase A"/>
    <property type="match status" value="1"/>
</dbReference>
<feature type="binding site" evidence="10">
    <location>
        <position position="268"/>
    </location>
    <ligand>
        <name>Zn(2+)</name>
        <dbReference type="ChEBI" id="CHEBI:29105"/>
    </ligand>
</feature>
<dbReference type="Gene3D" id="2.40.50.140">
    <property type="entry name" value="Nucleic acid-binding proteins"/>
    <property type="match status" value="1"/>
</dbReference>
<evidence type="ECO:0000256" key="2">
    <source>
        <dbReference type="ARBA" id="ARBA00022517"/>
    </source>
</evidence>
<comment type="cofactor">
    <cofactor evidence="10">
        <name>Zn(2+)</name>
        <dbReference type="ChEBI" id="CHEBI:29105"/>
    </cofactor>
    <text evidence="10">Binds 1 zinc ion per subunit.</text>
</comment>
<feature type="binding site" evidence="10">
    <location>
        <position position="274"/>
    </location>
    <ligand>
        <name>Zn(2+)</name>
        <dbReference type="ChEBI" id="CHEBI:29105"/>
    </ligand>
</feature>
<evidence type="ECO:0000259" key="12">
    <source>
        <dbReference type="PROSITE" id="PS51721"/>
    </source>
</evidence>
<keyword evidence="2 10" id="KW-0690">Ribosome biogenesis</keyword>
<gene>
    <name evidence="13" type="primary">rsgA2</name>
    <name evidence="10" type="synonym">rsgA</name>
    <name evidence="13" type="ORF">JCM31826_18290</name>
</gene>
<feature type="domain" description="EngC GTPase" evidence="11">
    <location>
        <begin position="85"/>
        <end position="235"/>
    </location>
</feature>
<dbReference type="GO" id="GO:0003924">
    <property type="term" value="F:GTPase activity"/>
    <property type="evidence" value="ECO:0007669"/>
    <property type="project" value="UniProtKB-UniRule"/>
</dbReference>
<evidence type="ECO:0000256" key="6">
    <source>
        <dbReference type="ARBA" id="ARBA00022801"/>
    </source>
</evidence>
<organism evidence="13 14">
    <name type="scientific">Thermaurantimonas aggregans</name>
    <dbReference type="NCBI Taxonomy" id="2173829"/>
    <lineage>
        <taxon>Bacteria</taxon>
        <taxon>Pseudomonadati</taxon>
        <taxon>Bacteroidota</taxon>
        <taxon>Flavobacteriia</taxon>
        <taxon>Flavobacteriales</taxon>
        <taxon>Schleiferiaceae</taxon>
        <taxon>Thermaurantimonas</taxon>
    </lineage>
</organism>
<protein>
    <recommendedName>
        <fullName evidence="10">Small ribosomal subunit biogenesis GTPase RsgA</fullName>
        <ecNumber evidence="10">3.6.1.-</ecNumber>
    </recommendedName>
</protein>
<evidence type="ECO:0000256" key="3">
    <source>
        <dbReference type="ARBA" id="ARBA00022723"/>
    </source>
</evidence>
<evidence type="ECO:0000256" key="10">
    <source>
        <dbReference type="HAMAP-Rule" id="MF_01820"/>
    </source>
</evidence>
<comment type="subunit">
    <text evidence="10">Monomer. Associates with 30S ribosomal subunit, binds 16S rRNA.</text>
</comment>
<dbReference type="CDD" id="cd01854">
    <property type="entry name" value="YjeQ_EngC"/>
    <property type="match status" value="1"/>
</dbReference>
<dbReference type="RefSeq" id="WP_124398407.1">
    <property type="nucleotide sequence ID" value="NZ_BHZE01000021.1"/>
</dbReference>
<dbReference type="HAMAP" id="MF_01820">
    <property type="entry name" value="GTPase_RsgA"/>
    <property type="match status" value="1"/>
</dbReference>
<dbReference type="GO" id="GO:0042274">
    <property type="term" value="P:ribosomal small subunit biogenesis"/>
    <property type="evidence" value="ECO:0007669"/>
    <property type="project" value="UniProtKB-UniRule"/>
</dbReference>
<evidence type="ECO:0000256" key="5">
    <source>
        <dbReference type="ARBA" id="ARBA00022741"/>
    </source>
</evidence>
<dbReference type="Gene3D" id="3.40.50.300">
    <property type="entry name" value="P-loop containing nucleotide triphosphate hydrolases"/>
    <property type="match status" value="1"/>
</dbReference>
<keyword evidence="7 10" id="KW-0862">Zinc</keyword>
<evidence type="ECO:0000313" key="14">
    <source>
        <dbReference type="Proteomes" id="UP000286715"/>
    </source>
</evidence>
<dbReference type="GO" id="GO:0005525">
    <property type="term" value="F:GTP binding"/>
    <property type="evidence" value="ECO:0007669"/>
    <property type="project" value="UniProtKB-UniRule"/>
</dbReference>
<dbReference type="Pfam" id="PF03193">
    <property type="entry name" value="RsgA_GTPase"/>
    <property type="match status" value="1"/>
</dbReference>
<accession>A0A401XMV4</accession>
<keyword evidence="6 10" id="KW-0378">Hydrolase</keyword>
<dbReference type="GO" id="GO:0005737">
    <property type="term" value="C:cytoplasm"/>
    <property type="evidence" value="ECO:0007669"/>
    <property type="project" value="UniProtKB-SubCell"/>
</dbReference>
<keyword evidence="5 10" id="KW-0547">Nucleotide-binding</keyword>
<comment type="function">
    <text evidence="10">One of several proteins that assist in the late maturation steps of the functional core of the 30S ribosomal subunit. Helps release RbfA from mature subunits. May play a role in the assembly of ribosomal proteins into the subunit. Circularly permuted GTPase that catalyzes slow GTP hydrolysis, GTPase activity is stimulated by the 30S ribosomal subunit.</text>
</comment>
<dbReference type="PANTHER" id="PTHR32120:SF11">
    <property type="entry name" value="SMALL RIBOSOMAL SUBUNIT BIOGENESIS GTPASE RSGA 1, MITOCHONDRIAL-RELATED"/>
    <property type="match status" value="1"/>
</dbReference>
<sequence length="311" mass="34826">MKGRILKSTGSFYSVEIDDQVVTAKLKGKLRLLDQKNTNPVAVGDTVELVLGKKGEYLIEYVYERKNYLIRRSVNLSKQTHIIASNIDQALLIVTPVYPETSFGFIDRFLVTCEAYSIPAHLILNKSDLFVGEFSELLEGIEYVYHTVGYPTLRTSALEGTGLDELKTLLKDKISLLSGHSGVGKSSLINAISPGLNLKTGQISDYHFKGTHTTTFAEMHRLSFGGYIIDTPGIKGFGLVDMTPEELSDYFPEMFRLKANCRFNNCLHINEPDCAVRAGVEEGTVPETRYHSYLSMLEEEKAGPYRVDEYQ</sequence>
<keyword evidence="3 10" id="KW-0479">Metal-binding</keyword>
<feature type="binding site" evidence="10">
    <location>
        <position position="266"/>
    </location>
    <ligand>
        <name>Zn(2+)</name>
        <dbReference type="ChEBI" id="CHEBI:29105"/>
    </ligand>
</feature>
<reference evidence="13 14" key="1">
    <citation type="submission" date="2018-11" db="EMBL/GenBank/DDBJ databases">
        <title>Schleiferia aggregans sp. nov., a moderately thermophilic heterotrophic bacterium isolated from microbial mats at a terrestrial hot spring.</title>
        <authorList>
            <person name="Iino T."/>
            <person name="Ohkuma M."/>
            <person name="Haruta S."/>
        </authorList>
    </citation>
    <scope>NUCLEOTIDE SEQUENCE [LARGE SCALE GENOMIC DNA]</scope>
    <source>
        <strain evidence="13 14">LA</strain>
    </source>
</reference>
<keyword evidence="8 10" id="KW-0694">RNA-binding</keyword>
<name>A0A401XMV4_9FLAO</name>
<keyword evidence="14" id="KW-1185">Reference proteome</keyword>
<dbReference type="OrthoDB" id="9809485at2"/>
<dbReference type="PANTHER" id="PTHR32120">
    <property type="entry name" value="SMALL RIBOSOMAL SUBUNIT BIOGENESIS GTPASE RSGA"/>
    <property type="match status" value="1"/>
</dbReference>
<evidence type="ECO:0000256" key="7">
    <source>
        <dbReference type="ARBA" id="ARBA00022833"/>
    </source>
</evidence>